<dbReference type="PROSITE" id="PS00631">
    <property type="entry name" value="CYTOSOL_AP"/>
    <property type="match status" value="1"/>
</dbReference>
<keyword evidence="4" id="KW-0378">Hydrolase</keyword>
<comment type="similarity">
    <text evidence="1">Belongs to the peptidase M17 family.</text>
</comment>
<dbReference type="InterPro" id="IPR043472">
    <property type="entry name" value="Macro_dom-like"/>
</dbReference>
<evidence type="ECO:0000256" key="1">
    <source>
        <dbReference type="ARBA" id="ARBA00009528"/>
    </source>
</evidence>
<evidence type="ECO:0000313" key="8">
    <source>
        <dbReference type="Proteomes" id="UP000253517"/>
    </source>
</evidence>
<dbReference type="InterPro" id="IPR000819">
    <property type="entry name" value="Peptidase_M17_C"/>
</dbReference>
<name>A0A368ZYI0_9FLAO</name>
<evidence type="ECO:0000256" key="5">
    <source>
        <dbReference type="ARBA" id="ARBA00023211"/>
    </source>
</evidence>
<dbReference type="Pfam" id="PF00883">
    <property type="entry name" value="Peptidase_M17"/>
    <property type="match status" value="1"/>
</dbReference>
<sequence>MKFTNKHVENVNFQITCTTEEKIQSTLNPSERKYFAQKDVKFIRQDSRWLVKMPETSLAEPEALEWCRVTGSELVPELEKWTDGAIIINGPEKFVLALAEGIALGSYRFSRYLSKKPEVRLSQMILPEVTDQNIRYLTALTEAVYATRDLVNTPVMDMNASDLAGYSVQLGKKLNFSVEIFEKKKIEALKMGGLLGVNKGSIDPPTFTVLEYKPTNAVNDKPIVLVGKGVMFDTGGLSLKPTPGSMDSMKSDMSGAAAVLGVFHAVAALELPIFLAGLIPATDNRPGENALTPGDVITMYDGTTVEVLNTDAEGRLILADALAYAKKYEPVLAIDLATLTGAAVMAVSKHANVVMGTADEHTFHLLEKAGYAVYERCVRLPLWKEYKDMLKSQIADLKNIGGREAGAITAGKFLEHFTAYPWIHIDIAPTAFLEDNGNAYRGKGGTGTGVRLLVEFLKYWIDEYRN</sequence>
<dbReference type="SUPFAM" id="SSF53187">
    <property type="entry name" value="Zn-dependent exopeptidases"/>
    <property type="match status" value="1"/>
</dbReference>
<dbReference type="SUPFAM" id="SSF52949">
    <property type="entry name" value="Macro domain-like"/>
    <property type="match status" value="1"/>
</dbReference>
<dbReference type="GO" id="GO:0005737">
    <property type="term" value="C:cytoplasm"/>
    <property type="evidence" value="ECO:0007669"/>
    <property type="project" value="InterPro"/>
</dbReference>
<keyword evidence="2 7" id="KW-0031">Aminopeptidase</keyword>
<keyword evidence="8" id="KW-1185">Reference proteome</keyword>
<evidence type="ECO:0000259" key="6">
    <source>
        <dbReference type="PROSITE" id="PS00631"/>
    </source>
</evidence>
<keyword evidence="5" id="KW-0464">Manganese</keyword>
<evidence type="ECO:0000313" key="7">
    <source>
        <dbReference type="EMBL" id="RCX01939.1"/>
    </source>
</evidence>
<comment type="caution">
    <text evidence="7">The sequence shown here is derived from an EMBL/GenBank/DDBJ whole genome shotgun (WGS) entry which is preliminary data.</text>
</comment>
<reference evidence="7 8" key="1">
    <citation type="submission" date="2018-07" db="EMBL/GenBank/DDBJ databases">
        <title>Genomic Encyclopedia of Type Strains, Phase IV (KMG-IV): sequencing the most valuable type-strain genomes for metagenomic binning, comparative biology and taxonomic classification.</title>
        <authorList>
            <person name="Goeker M."/>
        </authorList>
    </citation>
    <scope>NUCLEOTIDE SEQUENCE [LARGE SCALE GENOMIC DNA]</scope>
    <source>
        <strain evidence="7 8">DSM 21410</strain>
    </source>
</reference>
<dbReference type="InterPro" id="IPR011356">
    <property type="entry name" value="Leucine_aapep/pepB"/>
</dbReference>
<dbReference type="EMBL" id="QPJS01000006">
    <property type="protein sequence ID" value="RCX01939.1"/>
    <property type="molecule type" value="Genomic_DNA"/>
</dbReference>
<dbReference type="Proteomes" id="UP000253517">
    <property type="component" value="Unassembled WGS sequence"/>
</dbReference>
<dbReference type="PANTHER" id="PTHR11963">
    <property type="entry name" value="LEUCINE AMINOPEPTIDASE-RELATED"/>
    <property type="match status" value="1"/>
</dbReference>
<proteinExistence type="inferred from homology"/>
<dbReference type="Gene3D" id="3.40.220.10">
    <property type="entry name" value="Leucine Aminopeptidase, subunit E, domain 1"/>
    <property type="match status" value="1"/>
</dbReference>
<dbReference type="RefSeq" id="WP_037359699.1">
    <property type="nucleotide sequence ID" value="NZ_BHZF01000001.1"/>
</dbReference>
<dbReference type="Gene3D" id="3.40.630.10">
    <property type="entry name" value="Zn peptidases"/>
    <property type="match status" value="1"/>
</dbReference>
<dbReference type="CDD" id="cd00433">
    <property type="entry name" value="Peptidase_M17"/>
    <property type="match status" value="1"/>
</dbReference>
<dbReference type="GO" id="GO:0070006">
    <property type="term" value="F:metalloaminopeptidase activity"/>
    <property type="evidence" value="ECO:0007669"/>
    <property type="project" value="InterPro"/>
</dbReference>
<evidence type="ECO:0000256" key="2">
    <source>
        <dbReference type="ARBA" id="ARBA00022438"/>
    </source>
</evidence>
<organism evidence="7 8">
    <name type="scientific">Schleiferia thermophila</name>
    <dbReference type="NCBI Taxonomy" id="884107"/>
    <lineage>
        <taxon>Bacteria</taxon>
        <taxon>Pseudomonadati</taxon>
        <taxon>Bacteroidota</taxon>
        <taxon>Flavobacteriia</taxon>
        <taxon>Flavobacteriales</taxon>
        <taxon>Schleiferiaceae</taxon>
        <taxon>Schleiferia</taxon>
    </lineage>
</organism>
<dbReference type="PRINTS" id="PR00481">
    <property type="entry name" value="LAMNOPPTDASE"/>
</dbReference>
<dbReference type="AlphaFoldDB" id="A0A368ZYI0"/>
<feature type="domain" description="Cytosol aminopeptidase" evidence="6">
    <location>
        <begin position="309"/>
        <end position="316"/>
    </location>
</feature>
<accession>A0A368ZYI0</accession>
<dbReference type="GO" id="GO:0006508">
    <property type="term" value="P:proteolysis"/>
    <property type="evidence" value="ECO:0007669"/>
    <property type="project" value="UniProtKB-KW"/>
</dbReference>
<evidence type="ECO:0000256" key="3">
    <source>
        <dbReference type="ARBA" id="ARBA00022670"/>
    </source>
</evidence>
<gene>
    <name evidence="7" type="ORF">DES35_10638</name>
</gene>
<protein>
    <submittedName>
        <fullName evidence="7">Leucyl aminopeptidase</fullName>
    </submittedName>
</protein>
<evidence type="ECO:0000256" key="4">
    <source>
        <dbReference type="ARBA" id="ARBA00022801"/>
    </source>
</evidence>
<keyword evidence="3" id="KW-0645">Protease</keyword>
<dbReference type="PANTHER" id="PTHR11963:SF23">
    <property type="entry name" value="CYTOSOL AMINOPEPTIDASE"/>
    <property type="match status" value="1"/>
</dbReference>
<dbReference type="GO" id="GO:0030145">
    <property type="term" value="F:manganese ion binding"/>
    <property type="evidence" value="ECO:0007669"/>
    <property type="project" value="InterPro"/>
</dbReference>